<dbReference type="AlphaFoldDB" id="M2LAQ4"/>
<evidence type="ECO:0000313" key="3">
    <source>
        <dbReference type="Proteomes" id="UP000011761"/>
    </source>
</evidence>
<feature type="region of interest" description="Disordered" evidence="1">
    <location>
        <begin position="469"/>
        <end position="518"/>
    </location>
</feature>
<feature type="region of interest" description="Disordered" evidence="1">
    <location>
        <begin position="267"/>
        <end position="301"/>
    </location>
</feature>
<proteinExistence type="predicted"/>
<keyword evidence="3" id="KW-1185">Reference proteome</keyword>
<feature type="region of interest" description="Disordered" evidence="1">
    <location>
        <begin position="391"/>
        <end position="446"/>
    </location>
</feature>
<protein>
    <submittedName>
        <fullName evidence="2">Uncharacterized protein</fullName>
    </submittedName>
</protein>
<sequence>MQAEHMPDGELDRAVLLYKANLKPLTDDVTITGIARARLEQFRELYVVAEREGRKGWFWQVLGEDSLNAIRQLGIAVIRSKDKRCTPLLTRLTQSSWAIQLEHVVAYFGIEALLSQRFLAALHSFAEVADLQGAKRFMDAEKAKRETRLDREWTPGDVERAKKQWAAQKLTAFVIEEADRVEASQLSPIQEAERNEAALIHEASVTSIQRTATPEQANLRHDIQHDDGGASPGGYSPSPERSIEIGRGDVGLETDLHDPILDFVPYSDDDSGFGSHDQSAPRLSPVPLSRFDGAGNRGGPAEQHAQFFVQNKDPTSKPTQVFAEACPPRSPQHARPTPTEDSRGAADGRPGLGREPRTVRIKRESVDDFGYDQKDSPHIQAVIYDSTLQRARQDEVEAHDSDPASRSTEQHDYNRLRRAALRTAAPLVDTSSEKQRPQTSLMDPSTDGIEAAFTKAEDVGIYNFKETSSVATASSPAEPDDKDSKPASQTRPRTTSHRRHSNPPEDASRPQSAADQAPPSIISAIRNERSRLFSPPSGENRQTTQIETLSDDETGEAAGSKRCDSDLSTALETLGPGRWVNDIALERALDHFNPCPWRCWVARSIPLVDGSAHRPNYKSRIPSATEKVVVPFFVNGNHFIIAEADLVRRRTLVYDPKQDSSWPGRCGRYVLELLAHRGVKTSEWTTAMDECRIAQEDGTNCAIFCIMWFMCRNTGHLPSADVDAWRYAARISLHIELSTLTEQTHNNPAVAEWESAQCAQIVRAVSGRPIDLIDVAVKSILNATRAATSFVQGADLVLRCIASAIPLLQEDAEQSVKAAKQAYLQLGFEAKHLASMPRAIDAPRLRQLGQLEARMRIERERAQAFVHERQEAHRQMALRLTEATQELLKG</sequence>
<dbReference type="Gene3D" id="3.40.395.10">
    <property type="entry name" value="Adenoviral Proteinase, Chain A"/>
    <property type="match status" value="1"/>
</dbReference>
<dbReference type="RefSeq" id="XP_007681799.1">
    <property type="nucleotide sequence ID" value="XM_007683609.1"/>
</dbReference>
<organism evidence="2 3">
    <name type="scientific">Baudoinia panamericana (strain UAMH 10762)</name>
    <name type="common">Angels' share fungus</name>
    <name type="synonym">Baudoinia compniacensis (strain UAMH 10762)</name>
    <dbReference type="NCBI Taxonomy" id="717646"/>
    <lineage>
        <taxon>Eukaryota</taxon>
        <taxon>Fungi</taxon>
        <taxon>Dikarya</taxon>
        <taxon>Ascomycota</taxon>
        <taxon>Pezizomycotina</taxon>
        <taxon>Dothideomycetes</taxon>
        <taxon>Dothideomycetidae</taxon>
        <taxon>Mycosphaerellales</taxon>
        <taxon>Teratosphaeriaceae</taxon>
        <taxon>Baudoinia</taxon>
    </lineage>
</organism>
<feature type="region of interest" description="Disordered" evidence="1">
    <location>
        <begin position="222"/>
        <end position="245"/>
    </location>
</feature>
<feature type="compositionally biased region" description="Basic and acidic residues" evidence="1">
    <location>
        <begin position="391"/>
        <end position="415"/>
    </location>
</feature>
<accession>M2LAQ4</accession>
<reference evidence="2 3" key="1">
    <citation type="journal article" date="2012" name="PLoS Pathog.">
        <title>Diverse lifestyles and strategies of plant pathogenesis encoded in the genomes of eighteen Dothideomycetes fungi.</title>
        <authorList>
            <person name="Ohm R.A."/>
            <person name="Feau N."/>
            <person name="Henrissat B."/>
            <person name="Schoch C.L."/>
            <person name="Horwitz B.A."/>
            <person name="Barry K.W."/>
            <person name="Condon B.J."/>
            <person name="Copeland A.C."/>
            <person name="Dhillon B."/>
            <person name="Glaser F."/>
            <person name="Hesse C.N."/>
            <person name="Kosti I."/>
            <person name="LaButti K."/>
            <person name="Lindquist E.A."/>
            <person name="Lucas S."/>
            <person name="Salamov A.A."/>
            <person name="Bradshaw R.E."/>
            <person name="Ciuffetti L."/>
            <person name="Hamelin R.C."/>
            <person name="Kema G.H.J."/>
            <person name="Lawrence C."/>
            <person name="Scott J.A."/>
            <person name="Spatafora J.W."/>
            <person name="Turgeon B.G."/>
            <person name="de Wit P.J.G.M."/>
            <person name="Zhong S."/>
            <person name="Goodwin S.B."/>
            <person name="Grigoriev I.V."/>
        </authorList>
    </citation>
    <scope>NUCLEOTIDE SEQUENCE [LARGE SCALE GENOMIC DNA]</scope>
    <source>
        <strain evidence="2 3">UAMH 10762</strain>
    </source>
</reference>
<dbReference type="EMBL" id="KB445565">
    <property type="protein sequence ID" value="EMC90897.1"/>
    <property type="molecule type" value="Genomic_DNA"/>
</dbReference>
<gene>
    <name evidence="2" type="ORF">BAUCODRAFT_28616</name>
</gene>
<evidence type="ECO:0000313" key="2">
    <source>
        <dbReference type="EMBL" id="EMC90897.1"/>
    </source>
</evidence>
<feature type="compositionally biased region" description="Polar residues" evidence="1">
    <location>
        <begin position="537"/>
        <end position="548"/>
    </location>
</feature>
<dbReference type="GeneID" id="19110737"/>
<evidence type="ECO:0000256" key="1">
    <source>
        <dbReference type="SAM" id="MobiDB-lite"/>
    </source>
</evidence>
<dbReference type="InterPro" id="IPR038765">
    <property type="entry name" value="Papain-like_cys_pep_sf"/>
</dbReference>
<name>M2LAQ4_BAUPA</name>
<dbReference type="KEGG" id="bcom:BAUCODRAFT_28616"/>
<dbReference type="HOGENOM" id="CLU_324383_0_0_1"/>
<dbReference type="Proteomes" id="UP000011761">
    <property type="component" value="Unassembled WGS sequence"/>
</dbReference>
<feature type="region of interest" description="Disordered" evidence="1">
    <location>
        <begin position="313"/>
        <end position="378"/>
    </location>
</feature>
<feature type="region of interest" description="Disordered" evidence="1">
    <location>
        <begin position="530"/>
        <end position="563"/>
    </location>
</feature>
<feature type="compositionally biased region" description="Basic and acidic residues" evidence="1">
    <location>
        <begin position="338"/>
        <end position="377"/>
    </location>
</feature>
<dbReference type="SUPFAM" id="SSF54001">
    <property type="entry name" value="Cysteine proteinases"/>
    <property type="match status" value="1"/>
</dbReference>